<proteinExistence type="predicted"/>
<reference evidence="1" key="2">
    <citation type="journal article" date="2010" name="Nature">
        <title>Comparative genomics reveals mobile pathogenicity chromosomes in Fusarium.</title>
        <authorList>
            <person name="Ma L.J."/>
            <person name="van der Does H.C."/>
            <person name="Borkovich K.A."/>
            <person name="Coleman J.J."/>
            <person name="Daboussi M.J."/>
            <person name="Di Pietro A."/>
            <person name="Dufresne M."/>
            <person name="Freitag M."/>
            <person name="Grabherr M."/>
            <person name="Henrissat B."/>
            <person name="Houterman P.M."/>
            <person name="Kang S."/>
            <person name="Shim W.B."/>
            <person name="Woloshuk C."/>
            <person name="Xie X."/>
            <person name="Xu J.R."/>
            <person name="Antoniw J."/>
            <person name="Baker S.E."/>
            <person name="Bluhm B.H."/>
            <person name="Breakspear A."/>
            <person name="Brown D.W."/>
            <person name="Butchko R.A."/>
            <person name="Chapman S."/>
            <person name="Coulson R."/>
            <person name="Coutinho P.M."/>
            <person name="Danchin E.G."/>
            <person name="Diener A."/>
            <person name="Gale L.R."/>
            <person name="Gardiner D.M."/>
            <person name="Goff S."/>
            <person name="Hammond-Kosack K.E."/>
            <person name="Hilburn K."/>
            <person name="Hua-Van A."/>
            <person name="Jonkers W."/>
            <person name="Kazan K."/>
            <person name="Kodira C.D."/>
            <person name="Koehrsen M."/>
            <person name="Kumar L."/>
            <person name="Lee Y.H."/>
            <person name="Li L."/>
            <person name="Manners J.M."/>
            <person name="Miranda-Saavedra D."/>
            <person name="Mukherjee M."/>
            <person name="Park G."/>
            <person name="Park J."/>
            <person name="Park S.Y."/>
            <person name="Proctor R.H."/>
            <person name="Regev A."/>
            <person name="Ruiz-Roldan M.C."/>
            <person name="Sain D."/>
            <person name="Sakthikumar S."/>
            <person name="Sykes S."/>
            <person name="Schwartz D.C."/>
            <person name="Turgeon B.G."/>
            <person name="Wapinski I."/>
            <person name="Yoder O."/>
            <person name="Young S."/>
            <person name="Zeng Q."/>
            <person name="Zhou S."/>
            <person name="Galagan J."/>
            <person name="Cuomo C.A."/>
            <person name="Kistler H.C."/>
            <person name="Rep M."/>
        </authorList>
    </citation>
    <scope>NUCLEOTIDE SEQUENCE [LARGE SCALE GENOMIC DNA]</scope>
    <source>
        <strain evidence="1">4287</strain>
    </source>
</reference>
<organism evidence="1 2">
    <name type="scientific">Fusarium oxysporum f. sp. lycopersici (strain 4287 / CBS 123668 / FGSC 9935 / NRRL 34936)</name>
    <name type="common">Fusarium vascular wilt of tomato</name>
    <dbReference type="NCBI Taxonomy" id="426428"/>
    <lineage>
        <taxon>Eukaryota</taxon>
        <taxon>Fungi</taxon>
        <taxon>Dikarya</taxon>
        <taxon>Ascomycota</taxon>
        <taxon>Pezizomycotina</taxon>
        <taxon>Sordariomycetes</taxon>
        <taxon>Hypocreomycetidae</taxon>
        <taxon>Hypocreales</taxon>
        <taxon>Nectriaceae</taxon>
        <taxon>Fusarium</taxon>
        <taxon>Fusarium oxysporum species complex</taxon>
    </lineage>
</organism>
<dbReference type="KEGG" id="fox:FOXG_22902"/>
<accession>A0A0J9WDI9</accession>
<dbReference type="VEuPathDB" id="FungiDB:FOXG_22902"/>
<dbReference type="AlphaFoldDB" id="A0A0J9WDI9"/>
<dbReference type="Proteomes" id="UP000009097">
    <property type="component" value="Unassembled WGS sequence"/>
</dbReference>
<evidence type="ECO:0000313" key="2">
    <source>
        <dbReference type="Proteomes" id="UP000009097"/>
    </source>
</evidence>
<dbReference type="RefSeq" id="XP_018258745.1">
    <property type="nucleotide sequence ID" value="XM_018403322.1"/>
</dbReference>
<dbReference type="EMBL" id="DS231758">
    <property type="protein sequence ID" value="KNB20700.1"/>
    <property type="molecule type" value="Genomic_DNA"/>
</dbReference>
<protein>
    <submittedName>
        <fullName evidence="1">Uncharacterized protein</fullName>
    </submittedName>
</protein>
<dbReference type="GeneID" id="28963608"/>
<name>A0A0J9WDI9_FUSO4</name>
<reference evidence="1" key="1">
    <citation type="submission" date="2007-04" db="EMBL/GenBank/DDBJ databases">
        <authorList>
            <consortium name="The Broad Institute Genome Sequencing Platform"/>
            <person name="Birren B."/>
            <person name="Lander E."/>
            <person name="Galagan J."/>
            <person name="Nusbaum C."/>
            <person name="Devon K."/>
            <person name="Ma L.-J."/>
            <person name="Jaffe D."/>
            <person name="Butler J."/>
            <person name="Alvarez P."/>
            <person name="Gnerre S."/>
            <person name="Grabherr M."/>
            <person name="Kleber M."/>
            <person name="Mauceli E."/>
            <person name="Brockman W."/>
            <person name="MacCallum I.A."/>
            <person name="Young S."/>
            <person name="LaButti K."/>
            <person name="DeCaprio D."/>
            <person name="Crawford M."/>
            <person name="Koehrsen M."/>
            <person name="Engels R."/>
            <person name="Montgomery P."/>
            <person name="Pearson M."/>
            <person name="Howarth C."/>
            <person name="Larson L."/>
            <person name="White J."/>
            <person name="O'Leary S."/>
            <person name="Kodira C."/>
            <person name="Zeng Q."/>
            <person name="Yandava C."/>
            <person name="Alvarado L."/>
            <person name="Kistler C."/>
            <person name="Shim W.-B."/>
            <person name="Kang S."/>
            <person name="Woloshuk C."/>
        </authorList>
    </citation>
    <scope>NUCLEOTIDE SEQUENCE</scope>
    <source>
        <strain evidence="1">4287</strain>
    </source>
</reference>
<sequence length="45" mass="4551">MKPLISKYMRVKGAGGSVQHPMVCPGALLEPDISAGALMGPGSVV</sequence>
<gene>
    <name evidence="1" type="ORF">FOXG_22902</name>
</gene>
<evidence type="ECO:0000313" key="1">
    <source>
        <dbReference type="EMBL" id="KNB20700.1"/>
    </source>
</evidence>